<dbReference type="InterPro" id="IPR055765">
    <property type="entry name" value="DUF7341"/>
</dbReference>
<dbReference type="OrthoDB" id="3780662at2"/>
<dbReference type="RefSeq" id="WP_109818089.1">
    <property type="nucleotide sequence ID" value="NZ_QGKR01000196.1"/>
</dbReference>
<proteinExistence type="predicted"/>
<organism evidence="2 3">
    <name type="scientific">Micromonospora acroterricola</name>
    <dbReference type="NCBI Taxonomy" id="2202421"/>
    <lineage>
        <taxon>Bacteria</taxon>
        <taxon>Bacillati</taxon>
        <taxon>Actinomycetota</taxon>
        <taxon>Actinomycetes</taxon>
        <taxon>Micromonosporales</taxon>
        <taxon>Micromonosporaceae</taxon>
        <taxon>Micromonospora</taxon>
    </lineage>
</organism>
<evidence type="ECO:0000313" key="2">
    <source>
        <dbReference type="EMBL" id="PWR08590.1"/>
    </source>
</evidence>
<protein>
    <recommendedName>
        <fullName evidence="1">DUF7341 domain-containing protein</fullName>
    </recommendedName>
</protein>
<evidence type="ECO:0000259" key="1">
    <source>
        <dbReference type="Pfam" id="PF24030"/>
    </source>
</evidence>
<evidence type="ECO:0000313" key="3">
    <source>
        <dbReference type="Proteomes" id="UP000245410"/>
    </source>
</evidence>
<accession>A0A317D366</accession>
<keyword evidence="3" id="KW-1185">Reference proteome</keyword>
<feature type="domain" description="DUF7341" evidence="1">
    <location>
        <begin position="32"/>
        <end position="139"/>
    </location>
</feature>
<name>A0A317D366_9ACTN</name>
<comment type="caution">
    <text evidence="2">The sequence shown here is derived from an EMBL/GenBank/DDBJ whole genome shotgun (WGS) entry which is preliminary data.</text>
</comment>
<dbReference type="Proteomes" id="UP000245410">
    <property type="component" value="Unassembled WGS sequence"/>
</dbReference>
<reference evidence="2 3" key="1">
    <citation type="submission" date="2018-05" db="EMBL/GenBank/DDBJ databases">
        <title>Micromonospora atacamensis sp. nov., a novel actinobacteria isolated from high altitude Atacama Desert soil.</title>
        <authorList>
            <person name="Carro L."/>
            <person name="Golinska P."/>
            <person name="Klenk H.-P."/>
            <person name="Goodfellow M."/>
        </authorList>
    </citation>
    <scope>NUCLEOTIDE SEQUENCE [LARGE SCALE GENOMIC DNA]</scope>
    <source>
        <strain evidence="2 3">5R2A7</strain>
    </source>
</reference>
<gene>
    <name evidence="2" type="ORF">DKT68_15350</name>
</gene>
<dbReference type="AlphaFoldDB" id="A0A317D366"/>
<sequence>MDRDATITAITGLAEQLCDPHHHVERVRYWDKNRNEKHREWRTTQPGLLTQLHQAAVEPVEGRTEPGPRSVPGSRPPLALEALSTHAAICTHVAHWCTSLHLDLRDTAEANLRALIGATPQLDDDDLTLLAAEMRRWHRWASVATGWTAPLFAPHVPCPACKVTGQLRVNLHAQIAHCRACQATWASDDGSIYHLGAYIQAHTSRKAAA</sequence>
<dbReference type="Pfam" id="PF24030">
    <property type="entry name" value="DUF7341"/>
    <property type="match status" value="1"/>
</dbReference>
<dbReference type="EMBL" id="QGKR01000196">
    <property type="protein sequence ID" value="PWR08590.1"/>
    <property type="molecule type" value="Genomic_DNA"/>
</dbReference>